<keyword evidence="4" id="KW-1185">Reference proteome</keyword>
<accession>A0AAV9B9Z0</accession>
<dbReference type="EMBL" id="JAUJYN010000004">
    <property type="protein sequence ID" value="KAK1273137.1"/>
    <property type="molecule type" value="Genomic_DNA"/>
</dbReference>
<dbReference type="InterPro" id="IPR051636">
    <property type="entry name" value="Plant_LTP/defense-related"/>
</dbReference>
<dbReference type="InterPro" id="IPR016140">
    <property type="entry name" value="Bifunc_inhib/LTP/seed_store"/>
</dbReference>
<feature type="region of interest" description="Disordered" evidence="1">
    <location>
        <begin position="1"/>
        <end position="54"/>
    </location>
</feature>
<feature type="domain" description="Bifunctional inhibitor/plant lipid transfer protein/seed storage helical" evidence="2">
    <location>
        <begin position="94"/>
        <end position="175"/>
    </location>
</feature>
<evidence type="ECO:0000256" key="1">
    <source>
        <dbReference type="SAM" id="MobiDB-lite"/>
    </source>
</evidence>
<dbReference type="Pfam" id="PF14547">
    <property type="entry name" value="Hydrophob_seed"/>
    <property type="match status" value="1"/>
</dbReference>
<reference evidence="3" key="2">
    <citation type="submission" date="2023-06" db="EMBL/GenBank/DDBJ databases">
        <authorList>
            <person name="Ma L."/>
            <person name="Liu K.-W."/>
            <person name="Li Z."/>
            <person name="Hsiao Y.-Y."/>
            <person name="Qi Y."/>
            <person name="Fu T."/>
            <person name="Tang G."/>
            <person name="Zhang D."/>
            <person name="Sun W.-H."/>
            <person name="Liu D.-K."/>
            <person name="Li Y."/>
            <person name="Chen G.-Z."/>
            <person name="Liu X.-D."/>
            <person name="Liao X.-Y."/>
            <person name="Jiang Y.-T."/>
            <person name="Yu X."/>
            <person name="Hao Y."/>
            <person name="Huang J."/>
            <person name="Zhao X.-W."/>
            <person name="Ke S."/>
            <person name="Chen Y.-Y."/>
            <person name="Wu W.-L."/>
            <person name="Hsu J.-L."/>
            <person name="Lin Y.-F."/>
            <person name="Huang M.-D."/>
            <person name="Li C.-Y."/>
            <person name="Huang L."/>
            <person name="Wang Z.-W."/>
            <person name="Zhao X."/>
            <person name="Zhong W.-Y."/>
            <person name="Peng D.-H."/>
            <person name="Ahmad S."/>
            <person name="Lan S."/>
            <person name="Zhang J.-S."/>
            <person name="Tsai W.-C."/>
            <person name="Van De Peer Y."/>
            <person name="Liu Z.-J."/>
        </authorList>
    </citation>
    <scope>NUCLEOTIDE SEQUENCE</scope>
    <source>
        <strain evidence="3">SCP</strain>
        <tissue evidence="3">Leaves</tissue>
    </source>
</reference>
<dbReference type="Proteomes" id="UP001179952">
    <property type="component" value="Unassembled WGS sequence"/>
</dbReference>
<gene>
    <name evidence="3" type="ORF">QJS04_geneDACA012393</name>
</gene>
<evidence type="ECO:0000259" key="2">
    <source>
        <dbReference type="SMART" id="SM00499"/>
    </source>
</evidence>
<protein>
    <submittedName>
        <fullName evidence="3">36.4 kDa proline-rich protein</fullName>
    </submittedName>
</protein>
<reference evidence="3" key="1">
    <citation type="journal article" date="2023" name="Nat. Commun.">
        <title>Diploid and tetraploid genomes of Acorus and the evolution of monocots.</title>
        <authorList>
            <person name="Ma L."/>
            <person name="Liu K.W."/>
            <person name="Li Z."/>
            <person name="Hsiao Y.Y."/>
            <person name="Qi Y."/>
            <person name="Fu T."/>
            <person name="Tang G.D."/>
            <person name="Zhang D."/>
            <person name="Sun W.H."/>
            <person name="Liu D.K."/>
            <person name="Li Y."/>
            <person name="Chen G.Z."/>
            <person name="Liu X.D."/>
            <person name="Liao X.Y."/>
            <person name="Jiang Y.T."/>
            <person name="Yu X."/>
            <person name="Hao Y."/>
            <person name="Huang J."/>
            <person name="Zhao X.W."/>
            <person name="Ke S."/>
            <person name="Chen Y.Y."/>
            <person name="Wu W.L."/>
            <person name="Hsu J.L."/>
            <person name="Lin Y.F."/>
            <person name="Huang M.D."/>
            <person name="Li C.Y."/>
            <person name="Huang L."/>
            <person name="Wang Z.W."/>
            <person name="Zhao X."/>
            <person name="Zhong W.Y."/>
            <person name="Peng D.H."/>
            <person name="Ahmad S."/>
            <person name="Lan S."/>
            <person name="Zhang J.S."/>
            <person name="Tsai W.C."/>
            <person name="Van de Peer Y."/>
            <person name="Liu Z.J."/>
        </authorList>
    </citation>
    <scope>NUCLEOTIDE SEQUENCE</scope>
    <source>
        <strain evidence="3">SCP</strain>
    </source>
</reference>
<comment type="caution">
    <text evidence="3">The sequence shown here is derived from an EMBL/GenBank/DDBJ whole genome shotgun (WGS) entry which is preliminary data.</text>
</comment>
<dbReference type="AlphaFoldDB" id="A0AAV9B9Z0"/>
<feature type="compositionally biased region" description="Pro residues" evidence="1">
    <location>
        <begin position="28"/>
        <end position="54"/>
    </location>
</feature>
<proteinExistence type="predicted"/>
<dbReference type="InterPro" id="IPR027923">
    <property type="entry name" value="Hydrophob_seed_dom"/>
</dbReference>
<feature type="compositionally biased region" description="Polar residues" evidence="1">
    <location>
        <begin position="1"/>
        <end position="10"/>
    </location>
</feature>
<dbReference type="PANTHER" id="PTHR31731">
    <property type="match status" value="1"/>
</dbReference>
<dbReference type="CDD" id="cd01958">
    <property type="entry name" value="HPS_like"/>
    <property type="match status" value="1"/>
</dbReference>
<evidence type="ECO:0000313" key="3">
    <source>
        <dbReference type="EMBL" id="KAK1273137.1"/>
    </source>
</evidence>
<sequence>MVFASSSLPPTLSCGYCNQPPRNKNPHPKPPSVTYPPYTTPPHKNPPFKRPPPVTRPPVVISPPVINPPPTYTYPPYTVVIPPPPSPPSSTGKCSADVLKLGLCVDVLGGLVHIGLGDPVQNTCCPVLQGLVELEAAVCLCTAIRLKVLNLNIYIPLMLNVLLTCGKTPPPDYVCSL</sequence>
<evidence type="ECO:0000313" key="4">
    <source>
        <dbReference type="Proteomes" id="UP001179952"/>
    </source>
</evidence>
<dbReference type="SUPFAM" id="SSF47699">
    <property type="entry name" value="Bifunctional inhibitor/lipid-transfer protein/seed storage 2S albumin"/>
    <property type="match status" value="1"/>
</dbReference>
<dbReference type="SMART" id="SM00499">
    <property type="entry name" value="AAI"/>
    <property type="match status" value="1"/>
</dbReference>
<dbReference type="InterPro" id="IPR036312">
    <property type="entry name" value="Bifun_inhib/LTP/seed_sf"/>
</dbReference>
<dbReference type="Gene3D" id="1.10.110.10">
    <property type="entry name" value="Plant lipid-transfer and hydrophobic proteins"/>
    <property type="match status" value="1"/>
</dbReference>
<organism evidence="3 4">
    <name type="scientific">Acorus gramineus</name>
    <name type="common">Dwarf sweet flag</name>
    <dbReference type="NCBI Taxonomy" id="55184"/>
    <lineage>
        <taxon>Eukaryota</taxon>
        <taxon>Viridiplantae</taxon>
        <taxon>Streptophyta</taxon>
        <taxon>Embryophyta</taxon>
        <taxon>Tracheophyta</taxon>
        <taxon>Spermatophyta</taxon>
        <taxon>Magnoliopsida</taxon>
        <taxon>Liliopsida</taxon>
        <taxon>Acoraceae</taxon>
        <taxon>Acorus</taxon>
    </lineage>
</organism>
<name>A0AAV9B9Z0_ACOGR</name>